<reference evidence="3 4" key="1">
    <citation type="submission" date="2021-07" db="EMBL/GenBank/DDBJ databases">
        <title>Isolation and characterization of bacteria from a gold mining with a capacity of golden bioaccumulation.</title>
        <authorList>
            <person name="Yang X.J."/>
        </authorList>
    </citation>
    <scope>NUCLEOTIDE SEQUENCE [LARGE SCALE GENOMIC DNA]</scope>
    <source>
        <strain evidence="3 4">Au29</strain>
    </source>
</reference>
<feature type="region of interest" description="Disordered" evidence="1">
    <location>
        <begin position="44"/>
        <end position="100"/>
    </location>
</feature>
<keyword evidence="4" id="KW-1185">Reference proteome</keyword>
<keyword evidence="2" id="KW-0732">Signal</keyword>
<feature type="chain" id="PRO_5045423867" description="Lipoprotein" evidence="2">
    <location>
        <begin position="18"/>
        <end position="100"/>
    </location>
</feature>
<evidence type="ECO:0000313" key="4">
    <source>
        <dbReference type="Proteomes" id="UP000824334"/>
    </source>
</evidence>
<sequence>MRITALITVSAAVLALAACEKGADEHGAAAKPANDAVEAAGVAEDSVLTTEQSAQAAAQAADQAAQDAHSVDTAAMTPLPSQTAPAAPPAAPAAAPAAAH</sequence>
<dbReference type="RefSeq" id="WP_219353131.1">
    <property type="nucleotide sequence ID" value="NZ_CP080034.1"/>
</dbReference>
<evidence type="ECO:0000256" key="1">
    <source>
        <dbReference type="SAM" id="MobiDB-lite"/>
    </source>
</evidence>
<dbReference type="PROSITE" id="PS51257">
    <property type="entry name" value="PROKAR_LIPOPROTEIN"/>
    <property type="match status" value="1"/>
</dbReference>
<gene>
    <name evidence="3" type="ORF">KWG56_17610</name>
</gene>
<organism evidence="3 4">
    <name type="scientific">Brevundimonas nasdae</name>
    <dbReference type="NCBI Taxonomy" id="172043"/>
    <lineage>
        <taxon>Bacteria</taxon>
        <taxon>Pseudomonadati</taxon>
        <taxon>Pseudomonadota</taxon>
        <taxon>Alphaproteobacteria</taxon>
        <taxon>Caulobacterales</taxon>
        <taxon>Caulobacteraceae</taxon>
        <taxon>Brevundimonas</taxon>
    </lineage>
</organism>
<feature type="signal peptide" evidence="2">
    <location>
        <begin position="1"/>
        <end position="17"/>
    </location>
</feature>
<name>A0ABX8TMG1_9CAUL</name>
<feature type="compositionally biased region" description="Low complexity" evidence="1">
    <location>
        <begin position="54"/>
        <end position="68"/>
    </location>
</feature>
<evidence type="ECO:0000313" key="3">
    <source>
        <dbReference type="EMBL" id="QYC10334.1"/>
    </source>
</evidence>
<evidence type="ECO:0000256" key="2">
    <source>
        <dbReference type="SAM" id="SignalP"/>
    </source>
</evidence>
<proteinExistence type="predicted"/>
<evidence type="ECO:0008006" key="5">
    <source>
        <dbReference type="Google" id="ProtNLM"/>
    </source>
</evidence>
<protein>
    <recommendedName>
        <fullName evidence="5">Lipoprotein</fullName>
    </recommendedName>
</protein>
<dbReference type="Proteomes" id="UP000824334">
    <property type="component" value="Chromosome"/>
</dbReference>
<accession>A0ABX8TMG1</accession>
<dbReference type="EMBL" id="CP080034">
    <property type="protein sequence ID" value="QYC10334.1"/>
    <property type="molecule type" value="Genomic_DNA"/>
</dbReference>
<dbReference type="GeneID" id="94377112"/>